<dbReference type="PATRIC" id="fig|272123.3.peg.2390"/>
<dbReference type="KEGG" id="acy:Anacy_2187"/>
<dbReference type="RefSeq" id="WP_015214288.1">
    <property type="nucleotide sequence ID" value="NC_019771.1"/>
</dbReference>
<keyword evidence="2" id="KW-1185">Reference proteome</keyword>
<evidence type="ECO:0000313" key="1">
    <source>
        <dbReference type="EMBL" id="AFZ57651.1"/>
    </source>
</evidence>
<dbReference type="Proteomes" id="UP000010474">
    <property type="component" value="Chromosome"/>
</dbReference>
<dbReference type="eggNOG" id="ENOG5033KGQ">
    <property type="taxonomic scope" value="Bacteria"/>
</dbReference>
<protein>
    <submittedName>
        <fullName evidence="1">Uncharacterized protein</fullName>
    </submittedName>
</protein>
<gene>
    <name evidence="1" type="ordered locus">Anacy_2187</name>
</gene>
<dbReference type="EMBL" id="CP003659">
    <property type="protein sequence ID" value="AFZ57651.1"/>
    <property type="molecule type" value="Genomic_DNA"/>
</dbReference>
<reference evidence="2" key="1">
    <citation type="journal article" date="2013" name="Proc. Natl. Acad. Sci. U.S.A.">
        <title>Improving the coverage of the cyanobacterial phylum using diversity-driven genome sequencing.</title>
        <authorList>
            <person name="Shih P.M."/>
            <person name="Wu D."/>
            <person name="Latifi A."/>
            <person name="Axen S.D."/>
            <person name="Fewer D.P."/>
            <person name="Talla E."/>
            <person name="Calteau A."/>
            <person name="Cai F."/>
            <person name="Tandeau de Marsac N."/>
            <person name="Rippka R."/>
            <person name="Herdman M."/>
            <person name="Sivonen K."/>
            <person name="Coursin T."/>
            <person name="Laurent T."/>
            <person name="Goodwin L."/>
            <person name="Nolan M."/>
            <person name="Davenport K.W."/>
            <person name="Han C.S."/>
            <person name="Rubin E.M."/>
            <person name="Eisen J.A."/>
            <person name="Woyke T."/>
            <person name="Gugger M."/>
            <person name="Kerfeld C.A."/>
        </authorList>
    </citation>
    <scope>NUCLEOTIDE SEQUENCE [LARGE SCALE GENOMIC DNA]</scope>
    <source>
        <strain evidence="2">ATCC 27899 / PCC 7122</strain>
    </source>
</reference>
<evidence type="ECO:0000313" key="2">
    <source>
        <dbReference type="Proteomes" id="UP000010474"/>
    </source>
</evidence>
<sequence length="90" mass="9971">MISSLTHKPQYPHDGRVIILPGDPGFDFTLASPPPDWRKAAAKDPDGYAFVVEPGSGIVRVATADDLEDYLYGGEYDDRLDEIGECEEDW</sequence>
<dbReference type="STRING" id="272123.Anacy_2187"/>
<organism evidence="1 2">
    <name type="scientific">Anabaena cylindrica (strain ATCC 27899 / PCC 7122)</name>
    <dbReference type="NCBI Taxonomy" id="272123"/>
    <lineage>
        <taxon>Bacteria</taxon>
        <taxon>Bacillati</taxon>
        <taxon>Cyanobacteriota</taxon>
        <taxon>Cyanophyceae</taxon>
        <taxon>Nostocales</taxon>
        <taxon>Nostocaceae</taxon>
        <taxon>Anabaena</taxon>
    </lineage>
</organism>
<name>K9ZEN3_ANACC</name>
<accession>K9ZEN3</accession>
<dbReference type="AlphaFoldDB" id="K9ZEN3"/>
<dbReference type="HOGENOM" id="CLU_193759_0_0_3"/>
<dbReference type="OrthoDB" id="579355at2"/>
<proteinExistence type="predicted"/>